<dbReference type="KEGG" id="meti:DK427_25415"/>
<dbReference type="RefSeq" id="WP_109953813.1">
    <property type="nucleotide sequence ID" value="NZ_CP029551.1"/>
</dbReference>
<comment type="function">
    <text evidence="1">Catalyzes the cleavage of 5-oxoproline to form L-glutamate coupled to the hydrolysis of ATP to ADP and inorganic phosphate.</text>
</comment>
<evidence type="ECO:0000313" key="2">
    <source>
        <dbReference type="EMBL" id="AWN38657.1"/>
    </source>
</evidence>
<dbReference type="Proteomes" id="UP000246058">
    <property type="component" value="Chromosome"/>
</dbReference>
<keyword evidence="1" id="KW-0067">ATP-binding</keyword>
<name>A0A2U8VY08_9HYPH</name>
<evidence type="ECO:0000313" key="3">
    <source>
        <dbReference type="Proteomes" id="UP000246058"/>
    </source>
</evidence>
<dbReference type="Gene3D" id="3.20.20.370">
    <property type="entry name" value="Glycoside hydrolase/deacetylase"/>
    <property type="match status" value="1"/>
</dbReference>
<dbReference type="GO" id="GO:0005524">
    <property type="term" value="F:ATP binding"/>
    <property type="evidence" value="ECO:0007669"/>
    <property type="project" value="UniProtKB-UniRule"/>
</dbReference>
<keyword evidence="1" id="KW-0378">Hydrolase</keyword>
<dbReference type="Pfam" id="PF03746">
    <property type="entry name" value="LamB_YcsF"/>
    <property type="match status" value="1"/>
</dbReference>
<dbReference type="SUPFAM" id="SSF88713">
    <property type="entry name" value="Glycoside hydrolase/deacetylase"/>
    <property type="match status" value="1"/>
</dbReference>
<sequence length="252" mass="25833">MHIDLNADLGEGFGPWRMGDDAAILDVVTSANVACGLHAGDPDIMVATARAALARGVALGAHPGFADLQGFGRRVVRLGERAIENLVAYQVGALQACAALGGHRVTYVKAHGALNNLQNAEDEVAAAVARGVHGVDPRLVLVVMPGLPSERAALDVGLAVAREVFADRAYADDGQLASRALPGAVIEDPEEAADRVAAMVGEEAVTTVSGKRLPVAIDTVCVHGDTPGAVATARAVRRALEAAGHALKPFAP</sequence>
<comment type="catalytic activity">
    <reaction evidence="1">
        <text>5-oxo-L-proline + ATP + 2 H2O = L-glutamate + ADP + phosphate + H(+)</text>
        <dbReference type="Rhea" id="RHEA:10348"/>
        <dbReference type="ChEBI" id="CHEBI:15377"/>
        <dbReference type="ChEBI" id="CHEBI:15378"/>
        <dbReference type="ChEBI" id="CHEBI:29985"/>
        <dbReference type="ChEBI" id="CHEBI:30616"/>
        <dbReference type="ChEBI" id="CHEBI:43474"/>
        <dbReference type="ChEBI" id="CHEBI:58402"/>
        <dbReference type="ChEBI" id="CHEBI:456216"/>
        <dbReference type="EC" id="3.5.2.9"/>
    </reaction>
</comment>
<protein>
    <recommendedName>
        <fullName evidence="1">5-oxoprolinase subunit A</fullName>
        <shortName evidence="1">5-OPase subunit A</shortName>
        <ecNumber evidence="1">3.5.2.9</ecNumber>
    </recommendedName>
    <alternativeName>
        <fullName evidence="1">5-oxoprolinase (ATP-hydrolyzing) subunit A</fullName>
    </alternativeName>
</protein>
<dbReference type="InterPro" id="IPR005501">
    <property type="entry name" value="LamB/YcsF/PxpA-like"/>
</dbReference>
<evidence type="ECO:0000256" key="1">
    <source>
        <dbReference type="HAMAP-Rule" id="MF_00691"/>
    </source>
</evidence>
<dbReference type="PANTHER" id="PTHR30292">
    <property type="entry name" value="UNCHARACTERIZED PROTEIN YBGL-RELATED"/>
    <property type="match status" value="1"/>
</dbReference>
<dbReference type="EC" id="3.5.2.9" evidence="1"/>
<comment type="similarity">
    <text evidence="1">Belongs to the LamB/PxpA family.</text>
</comment>
<comment type="subunit">
    <text evidence="1">Forms a complex composed of PxpA, PxpB and PxpC.</text>
</comment>
<dbReference type="HAMAP" id="MF_00691">
    <property type="entry name" value="PxpA"/>
    <property type="match status" value="1"/>
</dbReference>
<dbReference type="GO" id="GO:0017168">
    <property type="term" value="F:5-oxoprolinase (ATP-hydrolyzing) activity"/>
    <property type="evidence" value="ECO:0007669"/>
    <property type="project" value="UniProtKB-UniRule"/>
</dbReference>
<reference evidence="2 3" key="1">
    <citation type="submission" date="2018-05" db="EMBL/GenBank/DDBJ databases">
        <title>Complete Genome Sequence of Methylobacterium sp. 17Sr1-43.</title>
        <authorList>
            <person name="Srinivasan S."/>
        </authorList>
    </citation>
    <scope>NUCLEOTIDE SEQUENCE [LARGE SCALE GENOMIC DNA]</scope>
    <source>
        <strain evidence="2 3">17Sr1-43</strain>
    </source>
</reference>
<organism evidence="2 3">
    <name type="scientific">Methylobacterium radiodurans</name>
    <dbReference type="NCBI Taxonomy" id="2202828"/>
    <lineage>
        <taxon>Bacteria</taxon>
        <taxon>Pseudomonadati</taxon>
        <taxon>Pseudomonadota</taxon>
        <taxon>Alphaproteobacteria</taxon>
        <taxon>Hyphomicrobiales</taxon>
        <taxon>Methylobacteriaceae</taxon>
        <taxon>Methylobacterium</taxon>
    </lineage>
</organism>
<gene>
    <name evidence="1" type="primary">pxpA</name>
    <name evidence="2" type="ORF">DK427_25415</name>
</gene>
<keyword evidence="1" id="KW-0547">Nucleotide-binding</keyword>
<dbReference type="PANTHER" id="PTHR30292:SF0">
    <property type="entry name" value="5-OXOPROLINASE SUBUNIT A"/>
    <property type="match status" value="1"/>
</dbReference>
<dbReference type="InterPro" id="IPR011330">
    <property type="entry name" value="Glyco_hydro/deAcase_b/a-brl"/>
</dbReference>
<dbReference type="AlphaFoldDB" id="A0A2U8VY08"/>
<dbReference type="GO" id="GO:0005975">
    <property type="term" value="P:carbohydrate metabolic process"/>
    <property type="evidence" value="ECO:0007669"/>
    <property type="project" value="InterPro"/>
</dbReference>
<dbReference type="OrthoDB" id="9773478at2"/>
<dbReference type="EMBL" id="CP029551">
    <property type="protein sequence ID" value="AWN38657.1"/>
    <property type="molecule type" value="Genomic_DNA"/>
</dbReference>
<keyword evidence="3" id="KW-1185">Reference proteome</keyword>
<dbReference type="NCBIfam" id="NF003816">
    <property type="entry name" value="PRK05406.1-5"/>
    <property type="match status" value="1"/>
</dbReference>
<dbReference type="CDD" id="cd10787">
    <property type="entry name" value="LamB_YcsF_like"/>
    <property type="match status" value="1"/>
</dbReference>
<dbReference type="NCBIfam" id="NF003814">
    <property type="entry name" value="PRK05406.1-3"/>
    <property type="match status" value="1"/>
</dbReference>
<proteinExistence type="inferred from homology"/>
<accession>A0A2U8VY08</accession>